<accession>A0A3M8P5Z8</accession>
<name>A0A3M8P5Z8_9BACL</name>
<protein>
    <submittedName>
        <fullName evidence="1">Uncharacterized protein</fullName>
    </submittedName>
</protein>
<dbReference type="EMBL" id="RIAX01000007">
    <property type="protein sequence ID" value="RNF39108.1"/>
    <property type="molecule type" value="Genomic_DNA"/>
</dbReference>
<proteinExistence type="predicted"/>
<comment type="caution">
    <text evidence="1">The sequence shown here is derived from an EMBL/GenBank/DDBJ whole genome shotgun (WGS) entry which is preliminary data.</text>
</comment>
<organism evidence="1 2">
    <name type="scientific">Planococcus salinus</name>
    <dbReference type="NCBI Taxonomy" id="1848460"/>
    <lineage>
        <taxon>Bacteria</taxon>
        <taxon>Bacillati</taxon>
        <taxon>Bacillota</taxon>
        <taxon>Bacilli</taxon>
        <taxon>Bacillales</taxon>
        <taxon>Caryophanaceae</taxon>
        <taxon>Planococcus</taxon>
    </lineage>
</organism>
<dbReference type="Proteomes" id="UP000275473">
    <property type="component" value="Unassembled WGS sequence"/>
</dbReference>
<sequence length="125" mass="13651">MTVEKLLSTFPFYSRWTLSAGMASASSSLKRTVLLHRCASFVANESGKMLLPNSLPAGSSAHVAPSLCSVTAPAGVATFRFIQFPLLIVRRLEQEVVTHQLIFYEIEHFLDMEQNSGDSSGIAKC</sequence>
<keyword evidence="2" id="KW-1185">Reference proteome</keyword>
<dbReference type="AlphaFoldDB" id="A0A3M8P5Z8"/>
<evidence type="ECO:0000313" key="1">
    <source>
        <dbReference type="EMBL" id="RNF39108.1"/>
    </source>
</evidence>
<reference evidence="1 2" key="1">
    <citation type="journal article" date="2018" name="Int. J. Syst. Evol. Microbiol.">
        <title>Planococcus salinus sp. nov., a moderately halophilic bacterium isolated from a saline-alkali soil.</title>
        <authorList>
            <person name="Gan L."/>
        </authorList>
    </citation>
    <scope>NUCLEOTIDE SEQUENCE [LARGE SCALE GENOMIC DNA]</scope>
    <source>
        <strain evidence="1 2">LCB217</strain>
    </source>
</reference>
<evidence type="ECO:0000313" key="2">
    <source>
        <dbReference type="Proteomes" id="UP000275473"/>
    </source>
</evidence>
<gene>
    <name evidence="1" type="ORF">EEX84_10410</name>
</gene>
<dbReference type="RefSeq" id="WP_123165576.1">
    <property type="nucleotide sequence ID" value="NZ_RIAX01000007.1"/>
</dbReference>